<dbReference type="PANTHER" id="PTHR11412">
    <property type="entry name" value="MACROGLOBULIN / COMPLEMENT"/>
    <property type="match status" value="1"/>
</dbReference>
<dbReference type="SUPFAM" id="SSF49410">
    <property type="entry name" value="Alpha-macroglobulin receptor domain"/>
    <property type="match status" value="1"/>
</dbReference>
<proteinExistence type="predicted"/>
<evidence type="ECO:0000313" key="2">
    <source>
        <dbReference type="EMBL" id="POI28096.1"/>
    </source>
</evidence>
<dbReference type="GO" id="GO:0005576">
    <property type="term" value="C:extracellular region"/>
    <property type="evidence" value="ECO:0007669"/>
    <property type="project" value="InterPro"/>
</dbReference>
<dbReference type="EMBL" id="PPHD01020821">
    <property type="protein sequence ID" value="POI28096.1"/>
    <property type="molecule type" value="Genomic_DNA"/>
</dbReference>
<dbReference type="InterPro" id="IPR036595">
    <property type="entry name" value="A-macroglobulin_rcpt-bd_sf"/>
</dbReference>
<dbReference type="Pfam" id="PF07677">
    <property type="entry name" value="A2M_recep"/>
    <property type="match status" value="1"/>
</dbReference>
<dbReference type="EMBL" id="PPHD01020821">
    <property type="protein sequence ID" value="POI28097.1"/>
    <property type="molecule type" value="Genomic_DNA"/>
</dbReference>
<sequence length="197" mass="21593">MGVGTRLLQDTVVALQALSLYGVSTYAKSGAASKVSLQSGGDFQQDFHVGPSNRLLLQHVPLPQVPGEYSIEVSGKGCVYLQTSLRYNVQPKQESAPFLLHVHTSPETCEDSKAHKVFDIGINVSYTGERRVSNMVIIDVKMLSGFIPVKSSVRKVGARVNCLSEDICPFHFITGTTFSFSFIFKTSCKCLWLTRGL</sequence>
<name>A0A2P4SVI8_BAMTH</name>
<accession>A0A2P4SVI8</accession>
<dbReference type="Gene3D" id="2.60.40.690">
    <property type="entry name" value="Alpha-macroglobulin, receptor-binding domain"/>
    <property type="match status" value="1"/>
</dbReference>
<evidence type="ECO:0000313" key="3">
    <source>
        <dbReference type="EMBL" id="POI28097.1"/>
    </source>
</evidence>
<evidence type="ECO:0000259" key="1">
    <source>
        <dbReference type="Pfam" id="PF07677"/>
    </source>
</evidence>
<gene>
    <name evidence="3" type="ORF">CIB84_008153</name>
    <name evidence="2" type="ORF">CIB84_008154</name>
</gene>
<reference evidence="2 4" key="1">
    <citation type="submission" date="2018-01" db="EMBL/GenBank/DDBJ databases">
        <title>Comparison of the Chinese Bamboo Partridge and Red Junglefowl genome sequences highlights the importance of demography in genome evolution.</title>
        <authorList>
            <person name="Tiley G.P."/>
            <person name="Kimball R.T."/>
            <person name="Braun E.L."/>
            <person name="Burleigh J.G."/>
        </authorList>
    </citation>
    <scope>NUCLEOTIDE SEQUENCE [LARGE SCALE GENOMIC DNA]</scope>
    <source>
        <strain evidence="2">RTK389</strain>
        <tissue evidence="2">Blood</tissue>
    </source>
</reference>
<feature type="domain" description="Alpha-macroglobulin receptor-binding" evidence="1">
    <location>
        <begin position="132"/>
        <end position="156"/>
    </location>
</feature>
<comment type="caution">
    <text evidence="2">The sequence shown here is derived from an EMBL/GenBank/DDBJ whole genome shotgun (WGS) entry which is preliminary data.</text>
</comment>
<evidence type="ECO:0000313" key="4">
    <source>
        <dbReference type="Proteomes" id="UP000237246"/>
    </source>
</evidence>
<dbReference type="InterPro" id="IPR009048">
    <property type="entry name" value="A-macroglobulin_rcpt-bd"/>
</dbReference>
<dbReference type="PANTHER" id="PTHR11412:SF165">
    <property type="entry name" value="ALPHA-2-MACROGLOBULIN"/>
    <property type="match status" value="1"/>
</dbReference>
<dbReference type="AlphaFoldDB" id="A0A2P4SVI8"/>
<dbReference type="InterPro" id="IPR050473">
    <property type="entry name" value="A2M/Complement_sys"/>
</dbReference>
<dbReference type="Proteomes" id="UP000237246">
    <property type="component" value="Unassembled WGS sequence"/>
</dbReference>
<organism evidence="2 4">
    <name type="scientific">Bambusicola thoracicus</name>
    <name type="common">Chinese bamboo-partridge</name>
    <name type="synonym">Perdix thoracica</name>
    <dbReference type="NCBI Taxonomy" id="9083"/>
    <lineage>
        <taxon>Eukaryota</taxon>
        <taxon>Metazoa</taxon>
        <taxon>Chordata</taxon>
        <taxon>Craniata</taxon>
        <taxon>Vertebrata</taxon>
        <taxon>Euteleostomi</taxon>
        <taxon>Archelosauria</taxon>
        <taxon>Archosauria</taxon>
        <taxon>Dinosauria</taxon>
        <taxon>Saurischia</taxon>
        <taxon>Theropoda</taxon>
        <taxon>Coelurosauria</taxon>
        <taxon>Aves</taxon>
        <taxon>Neognathae</taxon>
        <taxon>Galloanserae</taxon>
        <taxon>Galliformes</taxon>
        <taxon>Phasianidae</taxon>
        <taxon>Perdicinae</taxon>
        <taxon>Bambusicola</taxon>
    </lineage>
</organism>
<protein>
    <recommendedName>
        <fullName evidence="1">Alpha-macroglobulin receptor-binding domain-containing protein</fullName>
    </recommendedName>
</protein>
<dbReference type="OrthoDB" id="9998011at2759"/>
<keyword evidence="4" id="KW-1185">Reference proteome</keyword>